<sequence length="100" mass="11645">MLDTIQANHIDQIRETMALIPLLGIRIRPPIRQSGPRQDPILLRQTALEVLTRSARTDSSRRVGRKLFFTGEDGGGARRRRRRRERREERAAHARVRVLE</sequence>
<feature type="region of interest" description="Disordered" evidence="1">
    <location>
        <begin position="62"/>
        <end position="100"/>
    </location>
</feature>
<name>A0A2Z7CSX9_9LAMI</name>
<reference evidence="2 3" key="1">
    <citation type="journal article" date="2015" name="Proc. Natl. Acad. Sci. U.S.A.">
        <title>The resurrection genome of Boea hygrometrica: A blueprint for survival of dehydration.</title>
        <authorList>
            <person name="Xiao L."/>
            <person name="Yang G."/>
            <person name="Zhang L."/>
            <person name="Yang X."/>
            <person name="Zhao S."/>
            <person name="Ji Z."/>
            <person name="Zhou Q."/>
            <person name="Hu M."/>
            <person name="Wang Y."/>
            <person name="Chen M."/>
            <person name="Xu Y."/>
            <person name="Jin H."/>
            <person name="Xiao X."/>
            <person name="Hu G."/>
            <person name="Bao F."/>
            <person name="Hu Y."/>
            <person name="Wan P."/>
            <person name="Li L."/>
            <person name="Deng X."/>
            <person name="Kuang T."/>
            <person name="Xiang C."/>
            <person name="Zhu J.K."/>
            <person name="Oliver M.J."/>
            <person name="He Y."/>
        </authorList>
    </citation>
    <scope>NUCLEOTIDE SEQUENCE [LARGE SCALE GENOMIC DNA]</scope>
    <source>
        <strain evidence="3">cv. XS01</strain>
    </source>
</reference>
<evidence type="ECO:0000313" key="3">
    <source>
        <dbReference type="Proteomes" id="UP000250235"/>
    </source>
</evidence>
<keyword evidence="3" id="KW-1185">Reference proteome</keyword>
<dbReference type="AlphaFoldDB" id="A0A2Z7CSX9"/>
<dbReference type="Proteomes" id="UP000250235">
    <property type="component" value="Unassembled WGS sequence"/>
</dbReference>
<protein>
    <submittedName>
        <fullName evidence="2">Uncharacterized protein</fullName>
    </submittedName>
</protein>
<evidence type="ECO:0000256" key="1">
    <source>
        <dbReference type="SAM" id="MobiDB-lite"/>
    </source>
</evidence>
<dbReference type="EMBL" id="KQ994665">
    <property type="protein sequence ID" value="KZV47774.1"/>
    <property type="molecule type" value="Genomic_DNA"/>
</dbReference>
<accession>A0A2Z7CSX9</accession>
<gene>
    <name evidence="2" type="ORF">F511_40877</name>
</gene>
<evidence type="ECO:0000313" key="2">
    <source>
        <dbReference type="EMBL" id="KZV47774.1"/>
    </source>
</evidence>
<feature type="compositionally biased region" description="Basic and acidic residues" evidence="1">
    <location>
        <begin position="86"/>
        <end position="100"/>
    </location>
</feature>
<organism evidence="2 3">
    <name type="scientific">Dorcoceras hygrometricum</name>
    <dbReference type="NCBI Taxonomy" id="472368"/>
    <lineage>
        <taxon>Eukaryota</taxon>
        <taxon>Viridiplantae</taxon>
        <taxon>Streptophyta</taxon>
        <taxon>Embryophyta</taxon>
        <taxon>Tracheophyta</taxon>
        <taxon>Spermatophyta</taxon>
        <taxon>Magnoliopsida</taxon>
        <taxon>eudicotyledons</taxon>
        <taxon>Gunneridae</taxon>
        <taxon>Pentapetalae</taxon>
        <taxon>asterids</taxon>
        <taxon>lamiids</taxon>
        <taxon>Lamiales</taxon>
        <taxon>Gesneriaceae</taxon>
        <taxon>Didymocarpoideae</taxon>
        <taxon>Trichosporeae</taxon>
        <taxon>Loxocarpinae</taxon>
        <taxon>Dorcoceras</taxon>
    </lineage>
</organism>
<proteinExistence type="predicted"/>